<protein>
    <recommendedName>
        <fullName evidence="3">Tetratricopeptide repeat protein</fullName>
    </recommendedName>
</protein>
<organism evidence="1 2">
    <name type="scientific">Candidatus Methylopumilus turicensis</name>
    <dbReference type="NCBI Taxonomy" id="1581680"/>
    <lineage>
        <taxon>Bacteria</taxon>
        <taxon>Pseudomonadati</taxon>
        <taxon>Pseudomonadota</taxon>
        <taxon>Betaproteobacteria</taxon>
        <taxon>Nitrosomonadales</taxon>
        <taxon>Methylophilaceae</taxon>
        <taxon>Candidatus Methylopumilus</taxon>
    </lineage>
</organism>
<dbReference type="HOGENOM" id="CLU_1382700_0_0_4"/>
<keyword evidence="2" id="KW-1185">Reference proteome</keyword>
<sequence>MKGLNQAEYDELVKLSTKGIKKATEDIFSLGKSYADSGQPDKAAKFFEDAAISYRIAAFRNASQLEDSQGKHQQLLKDLDIFREWIIAFPNGHVSLPKVVAGLNKKDVESIIYGECKSSTDIEIIRLYRFLNFALEVSNEEFAKLNGNRPLFICELMFSYFGLGKQTFDFKTATIDSRIGIDLLAMKIIENASIKHT</sequence>
<reference evidence="2" key="1">
    <citation type="submission" date="2014-12" db="EMBL/GenBank/DDBJ databases">
        <authorList>
            <person name="Salcher M.M."/>
        </authorList>
    </citation>
    <scope>NUCLEOTIDE SEQUENCE [LARGE SCALE GENOMIC DNA]</scope>
    <source>
        <strain evidence="2">MMS-10A-171</strain>
    </source>
</reference>
<evidence type="ECO:0008006" key="3">
    <source>
        <dbReference type="Google" id="ProtNLM"/>
    </source>
</evidence>
<dbReference type="KEGG" id="mbac:BN1209_1437"/>
<dbReference type="Proteomes" id="UP000056322">
    <property type="component" value="Chromosome 1"/>
</dbReference>
<dbReference type="STRING" id="1581680.BN1209_1437"/>
<proteinExistence type="predicted"/>
<gene>
    <name evidence="1" type="ORF">BN1209_1437</name>
</gene>
<dbReference type="EMBL" id="LN794158">
    <property type="protein sequence ID" value="CEN56475.1"/>
    <property type="molecule type" value="Genomic_DNA"/>
</dbReference>
<accession>A0A0B7IZD0</accession>
<dbReference type="RefSeq" id="WP_045751562.1">
    <property type="nucleotide sequence ID" value="NZ_LN794158.1"/>
</dbReference>
<name>A0A0B7IZD0_9PROT</name>
<dbReference type="AlphaFoldDB" id="A0A0B7IZD0"/>
<evidence type="ECO:0000313" key="2">
    <source>
        <dbReference type="Proteomes" id="UP000056322"/>
    </source>
</evidence>
<evidence type="ECO:0000313" key="1">
    <source>
        <dbReference type="EMBL" id="CEN56475.1"/>
    </source>
</evidence>